<name>A0AAE0WE63_9BIVA</name>
<reference evidence="1" key="3">
    <citation type="submission" date="2023-05" db="EMBL/GenBank/DDBJ databases">
        <authorList>
            <person name="Smith C.H."/>
        </authorList>
    </citation>
    <scope>NUCLEOTIDE SEQUENCE</scope>
    <source>
        <strain evidence="1">CHS0354</strain>
        <tissue evidence="1">Mantle</tissue>
    </source>
</reference>
<accession>A0AAE0WE63</accession>
<dbReference type="SUPFAM" id="SSF50353">
    <property type="entry name" value="Cytokine"/>
    <property type="match status" value="1"/>
</dbReference>
<comment type="caution">
    <text evidence="1">The sequence shown here is derived from an EMBL/GenBank/DDBJ whole genome shotgun (WGS) entry which is preliminary data.</text>
</comment>
<protein>
    <submittedName>
        <fullName evidence="1">Uncharacterized protein</fullName>
    </submittedName>
</protein>
<evidence type="ECO:0000313" key="1">
    <source>
        <dbReference type="EMBL" id="KAK3611371.1"/>
    </source>
</evidence>
<evidence type="ECO:0000313" key="2">
    <source>
        <dbReference type="Proteomes" id="UP001195483"/>
    </source>
</evidence>
<dbReference type="InterPro" id="IPR008996">
    <property type="entry name" value="IL1/FGF"/>
</dbReference>
<organism evidence="1 2">
    <name type="scientific">Potamilus streckersoni</name>
    <dbReference type="NCBI Taxonomy" id="2493646"/>
    <lineage>
        <taxon>Eukaryota</taxon>
        <taxon>Metazoa</taxon>
        <taxon>Spiralia</taxon>
        <taxon>Lophotrochozoa</taxon>
        <taxon>Mollusca</taxon>
        <taxon>Bivalvia</taxon>
        <taxon>Autobranchia</taxon>
        <taxon>Heteroconchia</taxon>
        <taxon>Palaeoheterodonta</taxon>
        <taxon>Unionida</taxon>
        <taxon>Unionoidea</taxon>
        <taxon>Unionidae</taxon>
        <taxon>Ambleminae</taxon>
        <taxon>Lampsilini</taxon>
        <taxon>Potamilus</taxon>
    </lineage>
</organism>
<reference evidence="1" key="2">
    <citation type="journal article" date="2021" name="Genome Biol. Evol.">
        <title>Developing a high-quality reference genome for a parasitic bivalve with doubly uniparental inheritance (Bivalvia: Unionida).</title>
        <authorList>
            <person name="Smith C.H."/>
        </authorList>
    </citation>
    <scope>NUCLEOTIDE SEQUENCE</scope>
    <source>
        <strain evidence="1">CHS0354</strain>
        <tissue evidence="1">Mantle</tissue>
    </source>
</reference>
<dbReference type="AlphaFoldDB" id="A0AAE0WE63"/>
<keyword evidence="2" id="KW-1185">Reference proteome</keyword>
<dbReference type="EMBL" id="JAEAOA010001548">
    <property type="protein sequence ID" value="KAK3611371.1"/>
    <property type="molecule type" value="Genomic_DNA"/>
</dbReference>
<reference evidence="1" key="1">
    <citation type="journal article" date="2021" name="Genome Biol. Evol.">
        <title>A High-Quality Reference Genome for a Parasitic Bivalve with Doubly Uniparental Inheritance (Bivalvia: Unionida).</title>
        <authorList>
            <person name="Smith C.H."/>
        </authorList>
    </citation>
    <scope>NUCLEOTIDE SEQUENCE</scope>
    <source>
        <strain evidence="1">CHS0354</strain>
    </source>
</reference>
<dbReference type="Proteomes" id="UP001195483">
    <property type="component" value="Unassembled WGS sequence"/>
</dbReference>
<sequence>MAQKGYPPTNPPPYSASQVVYTSTGAYGQQPTTVYVGQPKVVVQQKPSRGLFGQIGHELNLLGNTVGREVDYCVTAINKSLSTCATGNVMNLFQTGNIVQLVSRASGHTLQIVMAPTGHLIVDGMGPEGQQALNASWTIVNEGMNQVRLHNNNNYLTIINGNTCVINMPPGVMHGIETKFQMHQIGQFVLFESMKERNRYVGILPSGQLKSALACGREDHSHFGVRLLFSPYGAHAVPK</sequence>
<proteinExistence type="predicted"/>
<gene>
    <name evidence="1" type="ORF">CHS0354_025902</name>
</gene>